<evidence type="ECO:0000256" key="1">
    <source>
        <dbReference type="SAM" id="MobiDB-lite"/>
    </source>
</evidence>
<protein>
    <recommendedName>
        <fullName evidence="2">Retrotransposon gag domain-containing protein</fullName>
    </recommendedName>
</protein>
<dbReference type="Pfam" id="PF03732">
    <property type="entry name" value="Retrotrans_gag"/>
    <property type="match status" value="1"/>
</dbReference>
<reference evidence="3" key="1">
    <citation type="submission" date="2020-10" db="EMBL/GenBank/DDBJ databases">
        <authorList>
            <person name="Han B."/>
            <person name="Lu T."/>
            <person name="Zhao Q."/>
            <person name="Huang X."/>
            <person name="Zhao Y."/>
        </authorList>
    </citation>
    <scope>NUCLEOTIDE SEQUENCE</scope>
</reference>
<evidence type="ECO:0000313" key="4">
    <source>
        <dbReference type="Proteomes" id="UP000604825"/>
    </source>
</evidence>
<dbReference type="EMBL" id="CAJGYO010000017">
    <property type="protein sequence ID" value="CAD6334226.1"/>
    <property type="molecule type" value="Genomic_DNA"/>
</dbReference>
<dbReference type="Proteomes" id="UP000604825">
    <property type="component" value="Unassembled WGS sequence"/>
</dbReference>
<organism evidence="3 4">
    <name type="scientific">Miscanthus lutarioriparius</name>
    <dbReference type="NCBI Taxonomy" id="422564"/>
    <lineage>
        <taxon>Eukaryota</taxon>
        <taxon>Viridiplantae</taxon>
        <taxon>Streptophyta</taxon>
        <taxon>Embryophyta</taxon>
        <taxon>Tracheophyta</taxon>
        <taxon>Spermatophyta</taxon>
        <taxon>Magnoliopsida</taxon>
        <taxon>Liliopsida</taxon>
        <taxon>Poales</taxon>
        <taxon>Poaceae</taxon>
        <taxon>PACMAD clade</taxon>
        <taxon>Panicoideae</taxon>
        <taxon>Andropogonodae</taxon>
        <taxon>Andropogoneae</taxon>
        <taxon>Saccharinae</taxon>
        <taxon>Miscanthus</taxon>
    </lineage>
</organism>
<sequence length="495" mass="55070">MAESLEELSSKFDDMAKQMTSFSGMAKQFEGLRQMMRPTLDSVNSMGSRQTSTEVMLDDLRTSTDVATTTLRNTTSRIDSLVMRMDSLEAPTNPGSTLGPGVLGGPPLTTAAPPLPWSLNLNLALGSSSCSPMMDEEQPKGHGEHCGGIMASRPQSSSEGTFIETPPENLFQSDSVPRSPPFPKIEFPKFDGSNPRLWQDHCTMFFEVYAVHPSLKTRFAALNFIGIAETWLHTVERRERISDWPTLCKLVMGRFDKDQYPLILKQFEATVQTASVSEYIAEFEQAAHNLLLYNPNYDETYFVTCFLAGLKEDIRLGIVLYRPPDVDTVNALALLQETELGRSKGRVHGKNEFRGSFKTNVEKMKFGDGDKPKQQPVLTETEDKLTALKNFRRKNGLCFKCGNKWSKDHKCPPQVALHVIEELLDALEDEGLDSEELDSEILEESVMSVGHSVPSNQVNRRTMKLCGKIGKHDVLILVDSGSVASFISTKLADSL</sequence>
<dbReference type="AlphaFoldDB" id="A0A811S0A7"/>
<feature type="domain" description="Retrotransposon gag" evidence="2">
    <location>
        <begin position="219"/>
        <end position="312"/>
    </location>
</feature>
<dbReference type="OrthoDB" id="1738534at2759"/>
<comment type="caution">
    <text evidence="3">The sequence shown here is derived from an EMBL/GenBank/DDBJ whole genome shotgun (WGS) entry which is preliminary data.</text>
</comment>
<name>A0A811S0A7_9POAL</name>
<evidence type="ECO:0000259" key="2">
    <source>
        <dbReference type="Pfam" id="PF03732"/>
    </source>
</evidence>
<accession>A0A811S0A7</accession>
<feature type="region of interest" description="Disordered" evidence="1">
    <location>
        <begin position="151"/>
        <end position="177"/>
    </location>
</feature>
<gene>
    <name evidence="3" type="ORF">NCGR_LOCUS58324</name>
</gene>
<evidence type="ECO:0000313" key="3">
    <source>
        <dbReference type="EMBL" id="CAD6334226.1"/>
    </source>
</evidence>
<dbReference type="InterPro" id="IPR005162">
    <property type="entry name" value="Retrotrans_gag_dom"/>
</dbReference>
<proteinExistence type="predicted"/>
<keyword evidence="4" id="KW-1185">Reference proteome</keyword>